<dbReference type="InterPro" id="IPR001647">
    <property type="entry name" value="HTH_TetR"/>
</dbReference>
<dbReference type="PRINTS" id="PR00400">
    <property type="entry name" value="TETREPRESSOR"/>
</dbReference>
<dbReference type="PANTHER" id="PTHR30055">
    <property type="entry name" value="HTH-TYPE TRANSCRIPTIONAL REGULATOR RUTR"/>
    <property type="match status" value="1"/>
</dbReference>
<keyword evidence="2" id="KW-0805">Transcription regulation</keyword>
<evidence type="ECO:0000256" key="3">
    <source>
        <dbReference type="ARBA" id="ARBA00023125"/>
    </source>
</evidence>
<dbReference type="InterPro" id="IPR003012">
    <property type="entry name" value="Tet_transcr_reg_TetR"/>
</dbReference>
<evidence type="ECO:0000256" key="4">
    <source>
        <dbReference type="ARBA" id="ARBA00023163"/>
    </source>
</evidence>
<evidence type="ECO:0000313" key="7">
    <source>
        <dbReference type="EMBL" id="XCH10084.1"/>
    </source>
</evidence>
<dbReference type="InterPro" id="IPR009057">
    <property type="entry name" value="Homeodomain-like_sf"/>
</dbReference>
<accession>A0AAU8EKI5</accession>
<organism evidence="7">
    <name type="scientific">Arthrobacter sp. K5</name>
    <dbReference type="NCBI Taxonomy" id="2839623"/>
    <lineage>
        <taxon>Bacteria</taxon>
        <taxon>Bacillati</taxon>
        <taxon>Actinomycetota</taxon>
        <taxon>Actinomycetes</taxon>
        <taxon>Micrococcales</taxon>
        <taxon>Micrococcaceae</taxon>
        <taxon>Arthrobacter</taxon>
    </lineage>
</organism>
<keyword evidence="4" id="KW-0804">Transcription</keyword>
<dbReference type="AlphaFoldDB" id="A0AAU8EKI5"/>
<dbReference type="GO" id="GO:0045892">
    <property type="term" value="P:negative regulation of DNA-templated transcription"/>
    <property type="evidence" value="ECO:0007669"/>
    <property type="project" value="InterPro"/>
</dbReference>
<dbReference type="Gene3D" id="1.10.10.60">
    <property type="entry name" value="Homeodomain-like"/>
    <property type="match status" value="1"/>
</dbReference>
<dbReference type="PANTHER" id="PTHR30055:SF151">
    <property type="entry name" value="TRANSCRIPTIONAL REGULATORY PROTEIN"/>
    <property type="match status" value="1"/>
</dbReference>
<keyword evidence="1" id="KW-0678">Repressor</keyword>
<dbReference type="InterPro" id="IPR050109">
    <property type="entry name" value="HTH-type_TetR-like_transc_reg"/>
</dbReference>
<proteinExistence type="predicted"/>
<protein>
    <submittedName>
        <fullName evidence="7">TetR/AcrR family transcriptional regulator</fullName>
    </submittedName>
</protein>
<feature type="DNA-binding region" description="H-T-H motif" evidence="5">
    <location>
        <begin position="37"/>
        <end position="56"/>
    </location>
</feature>
<gene>
    <name evidence="7" type="ORF">ABRP34_14710</name>
</gene>
<dbReference type="RefSeq" id="WP_353710757.1">
    <property type="nucleotide sequence ID" value="NZ_CP159279.1"/>
</dbReference>
<dbReference type="SUPFAM" id="SSF46689">
    <property type="entry name" value="Homeodomain-like"/>
    <property type="match status" value="1"/>
</dbReference>
<dbReference type="GO" id="GO:0000976">
    <property type="term" value="F:transcription cis-regulatory region binding"/>
    <property type="evidence" value="ECO:0007669"/>
    <property type="project" value="TreeGrafter"/>
</dbReference>
<evidence type="ECO:0000259" key="6">
    <source>
        <dbReference type="PROSITE" id="PS50977"/>
    </source>
</evidence>
<evidence type="ECO:0000256" key="1">
    <source>
        <dbReference type="ARBA" id="ARBA00022491"/>
    </source>
</evidence>
<dbReference type="InterPro" id="IPR036271">
    <property type="entry name" value="Tet_transcr_reg_TetR-rel_C_sf"/>
</dbReference>
<dbReference type="PROSITE" id="PS50977">
    <property type="entry name" value="HTH_TETR_2"/>
    <property type="match status" value="1"/>
</dbReference>
<feature type="domain" description="HTH tetR-type" evidence="6">
    <location>
        <begin position="14"/>
        <end position="74"/>
    </location>
</feature>
<keyword evidence="3 5" id="KW-0238">DNA-binding</keyword>
<dbReference type="GO" id="GO:0046677">
    <property type="term" value="P:response to antibiotic"/>
    <property type="evidence" value="ECO:0007669"/>
    <property type="project" value="InterPro"/>
</dbReference>
<name>A0AAU8EKI5_9MICC</name>
<dbReference type="Gene3D" id="1.10.357.10">
    <property type="entry name" value="Tetracycline Repressor, domain 2"/>
    <property type="match status" value="1"/>
</dbReference>
<dbReference type="GO" id="GO:0003700">
    <property type="term" value="F:DNA-binding transcription factor activity"/>
    <property type="evidence" value="ECO:0007669"/>
    <property type="project" value="TreeGrafter"/>
</dbReference>
<dbReference type="SUPFAM" id="SSF48498">
    <property type="entry name" value="Tetracyclin repressor-like, C-terminal domain"/>
    <property type="match status" value="1"/>
</dbReference>
<evidence type="ECO:0000256" key="2">
    <source>
        <dbReference type="ARBA" id="ARBA00023015"/>
    </source>
</evidence>
<evidence type="ECO:0000256" key="5">
    <source>
        <dbReference type="PROSITE-ProRule" id="PRU00335"/>
    </source>
</evidence>
<sequence>MMKDAGAGGRGRPGLSREKVLREALELADRDGIAALSIRSLAQRMGTKPMTLYYYVANKDQILDGLVDLVFTEIDTPEAGREWKEQMRRRAHSARGVLRRHPWAVGLLESRKAPGPATLKHHEATLGTLRAAGFTVQQTARAYSLLDSYIYGFALQEAALPIAGDEPMAEVAGPIMERFATGEYPHMVEIATQVVMQPGYDYANEFAYGLELILDALEPAPAG</sequence>
<dbReference type="Pfam" id="PF00440">
    <property type="entry name" value="TetR_N"/>
    <property type="match status" value="1"/>
</dbReference>
<reference evidence="7" key="1">
    <citation type="submission" date="2024-06" db="EMBL/GenBank/DDBJ databases">
        <title>Biodegradation of dimethachlon by Arthrobacter sp. K5: mechanistic insights and ecological implications.</title>
        <authorList>
            <person name="Hu S."/>
            <person name="Lu P."/>
        </authorList>
    </citation>
    <scope>NUCLEOTIDE SEQUENCE</scope>
    <source>
        <strain evidence="7">K5</strain>
    </source>
</reference>
<dbReference type="InterPro" id="IPR004111">
    <property type="entry name" value="Repressor_TetR_C"/>
</dbReference>
<dbReference type="Pfam" id="PF02909">
    <property type="entry name" value="TetR_C_1"/>
    <property type="match status" value="1"/>
</dbReference>
<dbReference type="EMBL" id="CP159279">
    <property type="protein sequence ID" value="XCH10084.1"/>
    <property type="molecule type" value="Genomic_DNA"/>
</dbReference>